<keyword evidence="2" id="KW-0472">Membrane</keyword>
<dbReference type="Pfam" id="PF00144">
    <property type="entry name" value="Beta-lactamase"/>
    <property type="match status" value="1"/>
</dbReference>
<protein>
    <submittedName>
        <fullName evidence="5">Serine hydrolase</fullName>
    </submittedName>
</protein>
<dbReference type="RefSeq" id="WP_377183061.1">
    <property type="nucleotide sequence ID" value="NZ_JBHUPD010000001.1"/>
</dbReference>
<evidence type="ECO:0000259" key="4">
    <source>
        <dbReference type="Pfam" id="PF00144"/>
    </source>
</evidence>
<dbReference type="SMART" id="SM00028">
    <property type="entry name" value="TPR"/>
    <property type="match status" value="2"/>
</dbReference>
<dbReference type="InterPro" id="IPR019734">
    <property type="entry name" value="TPR_rpt"/>
</dbReference>
<dbReference type="InterPro" id="IPR012338">
    <property type="entry name" value="Beta-lactam/transpept-like"/>
</dbReference>
<keyword evidence="6" id="KW-1185">Reference proteome</keyword>
<dbReference type="PROSITE" id="PS50005">
    <property type="entry name" value="TPR"/>
    <property type="match status" value="1"/>
</dbReference>
<comment type="subcellular location">
    <subcellularLocation>
        <location evidence="1">Membrane</location>
    </subcellularLocation>
</comment>
<proteinExistence type="predicted"/>
<dbReference type="Proteomes" id="UP001597557">
    <property type="component" value="Unassembled WGS sequence"/>
</dbReference>
<evidence type="ECO:0000313" key="5">
    <source>
        <dbReference type="EMBL" id="MFD2871916.1"/>
    </source>
</evidence>
<evidence type="ECO:0000256" key="2">
    <source>
        <dbReference type="ARBA" id="ARBA00023136"/>
    </source>
</evidence>
<accession>A0ABW5Y9J1</accession>
<dbReference type="InterPro" id="IPR001466">
    <property type="entry name" value="Beta-lactam-related"/>
</dbReference>
<dbReference type="InterPro" id="IPR050491">
    <property type="entry name" value="AmpC-like"/>
</dbReference>
<feature type="repeat" description="TPR" evidence="3">
    <location>
        <begin position="457"/>
        <end position="490"/>
    </location>
</feature>
<dbReference type="Gene3D" id="3.40.710.10">
    <property type="entry name" value="DD-peptidase/beta-lactamase superfamily"/>
    <property type="match status" value="1"/>
</dbReference>
<organism evidence="5 6">
    <name type="scientific">Mucilaginibacter ximonensis</name>
    <dbReference type="NCBI Taxonomy" id="538021"/>
    <lineage>
        <taxon>Bacteria</taxon>
        <taxon>Pseudomonadati</taxon>
        <taxon>Bacteroidota</taxon>
        <taxon>Sphingobacteriia</taxon>
        <taxon>Sphingobacteriales</taxon>
        <taxon>Sphingobacteriaceae</taxon>
        <taxon>Mucilaginibacter</taxon>
    </lineage>
</organism>
<keyword evidence="5" id="KW-0378">Hydrolase</keyword>
<dbReference type="InterPro" id="IPR011990">
    <property type="entry name" value="TPR-like_helical_dom_sf"/>
</dbReference>
<comment type="caution">
    <text evidence="5">The sequence shown here is derived from an EMBL/GenBank/DDBJ whole genome shotgun (WGS) entry which is preliminary data.</text>
</comment>
<feature type="domain" description="Beta-lactamase-related" evidence="4">
    <location>
        <begin position="29"/>
        <end position="364"/>
    </location>
</feature>
<reference evidence="6" key="1">
    <citation type="journal article" date="2019" name="Int. J. Syst. Evol. Microbiol.">
        <title>The Global Catalogue of Microorganisms (GCM) 10K type strain sequencing project: providing services to taxonomists for standard genome sequencing and annotation.</title>
        <authorList>
            <consortium name="The Broad Institute Genomics Platform"/>
            <consortium name="The Broad Institute Genome Sequencing Center for Infectious Disease"/>
            <person name="Wu L."/>
            <person name="Ma J."/>
        </authorList>
    </citation>
    <scope>NUCLEOTIDE SEQUENCE [LARGE SCALE GENOMIC DNA]</scope>
    <source>
        <strain evidence="6">KCTC 22437</strain>
    </source>
</reference>
<evidence type="ECO:0000256" key="1">
    <source>
        <dbReference type="ARBA" id="ARBA00004370"/>
    </source>
</evidence>
<evidence type="ECO:0000313" key="6">
    <source>
        <dbReference type="Proteomes" id="UP001597557"/>
    </source>
</evidence>
<dbReference type="GO" id="GO:0016787">
    <property type="term" value="F:hydrolase activity"/>
    <property type="evidence" value="ECO:0007669"/>
    <property type="project" value="UniProtKB-KW"/>
</dbReference>
<dbReference type="SUPFAM" id="SSF56601">
    <property type="entry name" value="beta-lactamase/transpeptidase-like"/>
    <property type="match status" value="1"/>
</dbReference>
<dbReference type="PANTHER" id="PTHR46825:SF11">
    <property type="entry name" value="PENICILLIN-BINDING PROTEIN 4"/>
    <property type="match status" value="1"/>
</dbReference>
<gene>
    <name evidence="5" type="ORF">ACFS5N_05520</name>
</gene>
<keyword evidence="3" id="KW-0802">TPR repeat</keyword>
<name>A0ABW5Y9J1_9SPHI</name>
<dbReference type="SUPFAM" id="SSF48452">
    <property type="entry name" value="TPR-like"/>
    <property type="match status" value="1"/>
</dbReference>
<dbReference type="EMBL" id="JBHUPD010000001">
    <property type="protein sequence ID" value="MFD2871916.1"/>
    <property type="molecule type" value="Genomic_DNA"/>
</dbReference>
<evidence type="ECO:0000256" key="3">
    <source>
        <dbReference type="PROSITE-ProRule" id="PRU00339"/>
    </source>
</evidence>
<sequence>MNNRLGLLLLPAVLLWVTVRGQNPTRNIDSLVNSLNKEHALSGNVLIAQDGKVIYRHAYGPAVVNDGRPVNDATTFLLASLAKPFTATAILQLKEKGKLKLDDAVIQYLPDFPYRQITIRQLLTHTSGLVDLQIFEAPYKADTAKVFSNADVIPAIRADQHALLAQPGEKYSYSNTNYALLVLIVEKISGRAFPDYLQRYVFGPASMTHTYIRTQLIDQRPNDSNRSENYDFPGYAPDHLVPAKSIKKYRISLVNLGGLLGPDGVASTEEDLLRFDEALYSNKLLKPATLQEAFTPGKLTNGQPAAGGGGKLAWYQGLGWMILRDTTDGKVVFHPGGNIGAVTILLRNIDKRQTVIVLDNETHRGVHETGVDLLNLLNGRQLVAAKRSAATAYVRALYAKGTDYAVSRFNSLRSDTAAYYLNENEFNSLGYELLNDGHREQALEVLRMTTLLYPNSWNAFDSYGELLLALGKKEEAIEMYQLSLRLNPHNEGGRKVLQQLGQKK</sequence>
<dbReference type="PANTHER" id="PTHR46825">
    <property type="entry name" value="D-ALANYL-D-ALANINE-CARBOXYPEPTIDASE/ENDOPEPTIDASE AMPH"/>
    <property type="match status" value="1"/>
</dbReference>
<dbReference type="Gene3D" id="1.25.40.10">
    <property type="entry name" value="Tetratricopeptide repeat domain"/>
    <property type="match status" value="1"/>
</dbReference>